<comment type="caution">
    <text evidence="1">The sequence shown here is derived from an EMBL/GenBank/DDBJ whole genome shotgun (WGS) entry which is preliminary data.</text>
</comment>
<name>A0A0F3GVW2_9BACT</name>
<protein>
    <recommendedName>
        <fullName evidence="3">Integrase</fullName>
    </recommendedName>
</protein>
<reference evidence="1 2" key="1">
    <citation type="submission" date="2015-02" db="EMBL/GenBank/DDBJ databases">
        <title>Single-cell genomics of uncultivated deep-branching MTB reveals a conserved set of magnetosome genes.</title>
        <authorList>
            <person name="Kolinko S."/>
            <person name="Richter M."/>
            <person name="Glockner F.O."/>
            <person name="Brachmann A."/>
            <person name="Schuler D."/>
        </authorList>
    </citation>
    <scope>NUCLEOTIDE SEQUENCE [LARGE SCALE GENOMIC DNA]</scope>
    <source>
        <strain evidence="1">TM-1</strain>
    </source>
</reference>
<sequence>MKSVDGMRLFKREDNGIWYVQLTRTQKRSLQTRDEREAKMRFIALKREAVKGKLVVLDRTPSMS</sequence>
<keyword evidence="2" id="KW-1185">Reference proteome</keyword>
<evidence type="ECO:0008006" key="3">
    <source>
        <dbReference type="Google" id="ProtNLM"/>
    </source>
</evidence>
<accession>A0A0F3GVW2</accession>
<dbReference type="AlphaFoldDB" id="A0A0F3GVW2"/>
<evidence type="ECO:0000313" key="1">
    <source>
        <dbReference type="EMBL" id="KJU86046.1"/>
    </source>
</evidence>
<organism evidence="1 2">
    <name type="scientific">Candidatus Magnetobacterium bavaricum</name>
    <dbReference type="NCBI Taxonomy" id="29290"/>
    <lineage>
        <taxon>Bacteria</taxon>
        <taxon>Pseudomonadati</taxon>
        <taxon>Nitrospirota</taxon>
        <taxon>Thermodesulfovibrionia</taxon>
        <taxon>Thermodesulfovibrionales</taxon>
        <taxon>Candidatus Magnetobacteriaceae</taxon>
        <taxon>Candidatus Magnetobacterium</taxon>
    </lineage>
</organism>
<evidence type="ECO:0000313" key="2">
    <source>
        <dbReference type="Proteomes" id="UP000033423"/>
    </source>
</evidence>
<gene>
    <name evidence="1" type="ORF">MBAV_001760</name>
</gene>
<dbReference type="Proteomes" id="UP000033423">
    <property type="component" value="Unassembled WGS sequence"/>
</dbReference>
<feature type="non-terminal residue" evidence="1">
    <location>
        <position position="64"/>
    </location>
</feature>
<dbReference type="EMBL" id="LACI01000763">
    <property type="protein sequence ID" value="KJU86046.1"/>
    <property type="molecule type" value="Genomic_DNA"/>
</dbReference>
<proteinExistence type="predicted"/>